<evidence type="ECO:0000313" key="3">
    <source>
        <dbReference type="EMBL" id="KAJ4462218.1"/>
    </source>
</evidence>
<evidence type="ECO:0000256" key="1">
    <source>
        <dbReference type="SAM" id="MobiDB-lite"/>
    </source>
</evidence>
<feature type="transmembrane region" description="Helical" evidence="2">
    <location>
        <begin position="39"/>
        <end position="65"/>
    </location>
</feature>
<feature type="transmembrane region" description="Helical" evidence="2">
    <location>
        <begin position="151"/>
        <end position="174"/>
    </location>
</feature>
<sequence>MVLLMASPDQVKTWIFQFQLLSDSVRQSLDLSDKAADDIAMLVYSIIWTIGYSILAIFSFILGFPKIFLKKPSSLKGRLSLICVFVFACLRTSKYILRATNSFDPTGVFSGLFFIFPTGFLCTCYSLIVFHWAQVLSRTFDSIRLLRVFQIFLYGVNAILYLGLLSCGCVSIYLATLGAQGSLSRHMVYGVEDLVISVFDVFTGIGFLIFGIKLWRINRSVSLSPAMRSTIKQVSLIIILSTVCLVTQTVFYLFDAFYLLTTGKFPTGDDNISDPFWILYMHRLIEYLPAVLLMVVTSSRSGSLMGAGTAAPKRLVERDADTAGMGAPDMVYGAGEAQTDYVGYSLHTVTNVSASAGVLGLAGETTGVEMSSAQQAPPLSQFFAGDGSSRAPEARQPLLDQQQ</sequence>
<evidence type="ECO:0008006" key="5">
    <source>
        <dbReference type="Google" id="ProtNLM"/>
    </source>
</evidence>
<feature type="region of interest" description="Disordered" evidence="1">
    <location>
        <begin position="369"/>
        <end position="403"/>
    </location>
</feature>
<feature type="compositionally biased region" description="Polar residues" evidence="1">
    <location>
        <begin position="369"/>
        <end position="378"/>
    </location>
</feature>
<evidence type="ECO:0000256" key="2">
    <source>
        <dbReference type="SAM" id="Phobius"/>
    </source>
</evidence>
<gene>
    <name evidence="3" type="ORF">PAPYR_1406</name>
</gene>
<organism evidence="3 4">
    <name type="scientific">Paratrimastix pyriformis</name>
    <dbReference type="NCBI Taxonomy" id="342808"/>
    <lineage>
        <taxon>Eukaryota</taxon>
        <taxon>Metamonada</taxon>
        <taxon>Preaxostyla</taxon>
        <taxon>Paratrimastigidae</taxon>
        <taxon>Paratrimastix</taxon>
    </lineage>
</organism>
<protein>
    <recommendedName>
        <fullName evidence="5">THH1/TOM1/TOM3 domain-containing protein</fullName>
    </recommendedName>
</protein>
<keyword evidence="2" id="KW-0812">Transmembrane</keyword>
<feature type="transmembrane region" description="Helical" evidence="2">
    <location>
        <begin position="236"/>
        <end position="257"/>
    </location>
</feature>
<proteinExistence type="predicted"/>
<keyword evidence="2" id="KW-1133">Transmembrane helix</keyword>
<keyword evidence="4" id="KW-1185">Reference proteome</keyword>
<keyword evidence="2" id="KW-0472">Membrane</keyword>
<dbReference type="EMBL" id="JAPMOS010000004">
    <property type="protein sequence ID" value="KAJ4462218.1"/>
    <property type="molecule type" value="Genomic_DNA"/>
</dbReference>
<evidence type="ECO:0000313" key="4">
    <source>
        <dbReference type="Proteomes" id="UP001141327"/>
    </source>
</evidence>
<feature type="transmembrane region" description="Helical" evidence="2">
    <location>
        <begin position="77"/>
        <end position="97"/>
    </location>
</feature>
<name>A0ABQ8UTQ4_9EUKA</name>
<feature type="transmembrane region" description="Helical" evidence="2">
    <location>
        <begin position="109"/>
        <end position="130"/>
    </location>
</feature>
<accession>A0ABQ8UTQ4</accession>
<feature type="transmembrane region" description="Helical" evidence="2">
    <location>
        <begin position="194"/>
        <end position="215"/>
    </location>
</feature>
<reference evidence="3" key="1">
    <citation type="journal article" date="2022" name="bioRxiv">
        <title>Genomics of Preaxostyla Flagellates Illuminates Evolutionary Transitions and the Path Towards Mitochondrial Loss.</title>
        <authorList>
            <person name="Novak L.V.F."/>
            <person name="Treitli S.C."/>
            <person name="Pyrih J."/>
            <person name="Halakuc P."/>
            <person name="Pipaliya S.V."/>
            <person name="Vacek V."/>
            <person name="Brzon O."/>
            <person name="Soukal P."/>
            <person name="Eme L."/>
            <person name="Dacks J.B."/>
            <person name="Karnkowska A."/>
            <person name="Elias M."/>
            <person name="Hampl V."/>
        </authorList>
    </citation>
    <scope>NUCLEOTIDE SEQUENCE</scope>
    <source>
        <strain evidence="3">RCP-MX</strain>
    </source>
</reference>
<comment type="caution">
    <text evidence="3">The sequence shown here is derived from an EMBL/GenBank/DDBJ whole genome shotgun (WGS) entry which is preliminary data.</text>
</comment>
<dbReference type="Proteomes" id="UP001141327">
    <property type="component" value="Unassembled WGS sequence"/>
</dbReference>